<dbReference type="InterPro" id="IPR045166">
    <property type="entry name" value="Spp2-like"/>
</dbReference>
<evidence type="ECO:0000313" key="8">
    <source>
        <dbReference type="Proteomes" id="UP000190831"/>
    </source>
</evidence>
<keyword evidence="4" id="KW-0507">mRNA processing</keyword>
<evidence type="ECO:0000256" key="1">
    <source>
        <dbReference type="ARBA" id="ARBA00004123"/>
    </source>
</evidence>
<dbReference type="AlphaFoldDB" id="A0A1G4MG25"/>
<dbReference type="GO" id="GO:0000398">
    <property type="term" value="P:mRNA splicing, via spliceosome"/>
    <property type="evidence" value="ECO:0007669"/>
    <property type="project" value="UniProtKB-UniRule"/>
</dbReference>
<evidence type="ECO:0000256" key="2">
    <source>
        <dbReference type="ARBA" id="ARBA00008576"/>
    </source>
</evidence>
<dbReference type="STRING" id="4955.A0A1G4MG25"/>
<comment type="similarity">
    <text evidence="2 4">Belongs to the SPP2 family.</text>
</comment>
<dbReference type="EMBL" id="LT598490">
    <property type="protein sequence ID" value="SCW02866.1"/>
    <property type="molecule type" value="Genomic_DNA"/>
</dbReference>
<feature type="region of interest" description="Disordered" evidence="5">
    <location>
        <begin position="1"/>
        <end position="21"/>
    </location>
</feature>
<dbReference type="Proteomes" id="UP000190831">
    <property type="component" value="Chromosome F"/>
</dbReference>
<organism evidence="7 8">
    <name type="scientific">Lachancea fermentati</name>
    <name type="common">Zygosaccharomyces fermentati</name>
    <dbReference type="NCBI Taxonomy" id="4955"/>
    <lineage>
        <taxon>Eukaryota</taxon>
        <taxon>Fungi</taxon>
        <taxon>Dikarya</taxon>
        <taxon>Ascomycota</taxon>
        <taxon>Saccharomycotina</taxon>
        <taxon>Saccharomycetes</taxon>
        <taxon>Saccharomycetales</taxon>
        <taxon>Saccharomycetaceae</taxon>
        <taxon>Lachancea</taxon>
    </lineage>
</organism>
<dbReference type="OMA" id="SKIRITH"/>
<comment type="subcellular location">
    <subcellularLocation>
        <location evidence="1 4">Nucleus</location>
    </subcellularLocation>
</comment>
<comment type="function">
    <text evidence="4">Involved in spliceosome maturation and the first step of pre-mRNA splicing.</text>
</comment>
<gene>
    <name evidence="7" type="ORF">LAFE_0F16006G</name>
</gene>
<reference evidence="8" key="1">
    <citation type="submission" date="2016-03" db="EMBL/GenBank/DDBJ databases">
        <authorList>
            <person name="Devillers H."/>
        </authorList>
    </citation>
    <scope>NUCLEOTIDE SEQUENCE [LARGE SCALE GENOMIC DNA]</scope>
</reference>
<keyword evidence="4" id="KW-0747">Spliceosome</keyword>
<dbReference type="OrthoDB" id="5577072at2759"/>
<evidence type="ECO:0000256" key="5">
    <source>
        <dbReference type="SAM" id="MobiDB-lite"/>
    </source>
</evidence>
<evidence type="ECO:0000256" key="3">
    <source>
        <dbReference type="ARBA" id="ARBA00023242"/>
    </source>
</evidence>
<sequence length="215" mass="23956">MAKFSLSLKGNKDKKIKSGLKKKKRVNAFNDEETVEHKRTKIRLTHVEQYKEAKPEKLVIQLPSNPSQSTITGQSENIQRSNLHFGLTKVEESANAATSDSSKKGKSSLNPLSLVIEEIPEETAQEEYEEVPIEEFGAALLRGMGWKEEDEDSTTNDKKKKPILPHQQPRAELVGIGATPVANNTSRNQPFLPIVKVDRKSGEKSTTNVVNKDLP</sequence>
<accession>A0A1G4MG25</accession>
<proteinExistence type="inferred from homology"/>
<feature type="region of interest" description="Disordered" evidence="5">
    <location>
        <begin position="142"/>
        <end position="172"/>
    </location>
</feature>
<feature type="domain" description="Spp2/MOS2 G-patch" evidence="6">
    <location>
        <begin position="120"/>
        <end position="181"/>
    </location>
</feature>
<evidence type="ECO:0000256" key="4">
    <source>
        <dbReference type="RuleBase" id="RU369096"/>
    </source>
</evidence>
<evidence type="ECO:0000259" key="6">
    <source>
        <dbReference type="Pfam" id="PF12656"/>
    </source>
</evidence>
<keyword evidence="3 4" id="KW-0539">Nucleus</keyword>
<feature type="region of interest" description="Disordered" evidence="5">
    <location>
        <begin position="89"/>
        <end position="111"/>
    </location>
</feature>
<name>A0A1G4MG25_LACFM</name>
<dbReference type="InterPro" id="IPR026822">
    <property type="entry name" value="Spp2/MOS2_G-patch"/>
</dbReference>
<dbReference type="PANTHER" id="PTHR15818:SF2">
    <property type="entry name" value="G-PATCH DOMAIN AND KOW MOTIFS-CONTAINING PROTEIN"/>
    <property type="match status" value="1"/>
</dbReference>
<keyword evidence="4" id="KW-0508">mRNA splicing</keyword>
<keyword evidence="8" id="KW-1185">Reference proteome</keyword>
<feature type="compositionally biased region" description="Basic residues" evidence="5">
    <location>
        <begin position="12"/>
        <end position="21"/>
    </location>
</feature>
<dbReference type="GO" id="GO:0005681">
    <property type="term" value="C:spliceosomal complex"/>
    <property type="evidence" value="ECO:0007669"/>
    <property type="project" value="UniProtKB-UniRule"/>
</dbReference>
<evidence type="ECO:0000313" key="7">
    <source>
        <dbReference type="EMBL" id="SCW02866.1"/>
    </source>
</evidence>
<protein>
    <recommendedName>
        <fullName evidence="4">Pre-mRNA-splicing factor</fullName>
    </recommendedName>
</protein>
<dbReference type="Pfam" id="PF12656">
    <property type="entry name" value="G-patch_2"/>
    <property type="match status" value="1"/>
</dbReference>
<dbReference type="PANTHER" id="PTHR15818">
    <property type="entry name" value="G PATCH AND KOW-CONTAINING"/>
    <property type="match status" value="1"/>
</dbReference>